<dbReference type="AlphaFoldDB" id="A0A561UJV0"/>
<dbReference type="OrthoDB" id="323926at2"/>
<dbReference type="EMBL" id="VIWT01000001">
    <property type="protein sequence ID" value="TWF99639.1"/>
    <property type="molecule type" value="Genomic_DNA"/>
</dbReference>
<proteinExistence type="predicted"/>
<dbReference type="Gene3D" id="3.40.50.1110">
    <property type="entry name" value="SGNH hydrolase"/>
    <property type="match status" value="1"/>
</dbReference>
<dbReference type="InterPro" id="IPR010033">
    <property type="entry name" value="HAD_SF_ppase_IIIC"/>
</dbReference>
<dbReference type="Gene3D" id="3.40.50.1000">
    <property type="entry name" value="HAD superfamily/HAD-like"/>
    <property type="match status" value="1"/>
</dbReference>
<dbReference type="InterPro" id="IPR036412">
    <property type="entry name" value="HAD-like_sf"/>
</dbReference>
<evidence type="ECO:0000313" key="1">
    <source>
        <dbReference type="EMBL" id="TWF99639.1"/>
    </source>
</evidence>
<dbReference type="RefSeq" id="WP_145905862.1">
    <property type="nucleotide sequence ID" value="NZ_BAAAMZ010000006.1"/>
</dbReference>
<dbReference type="SUPFAM" id="SSF56784">
    <property type="entry name" value="HAD-like"/>
    <property type="match status" value="1"/>
</dbReference>
<dbReference type="NCBIfam" id="TIGR01681">
    <property type="entry name" value="HAD-SF-IIIC"/>
    <property type="match status" value="1"/>
</dbReference>
<accession>A0A561UJV0</accession>
<sequence>MPETTTPLAELRALKRAGLATADARDRVHRLLGELAEHGDALDLEAAGALLLGAAPRAQLAEAGGHRAQRIALLGSSTLDALPALLTAALLPLGVLPEIRSAGFNQWRFEILTGAPNLTDHRPELTALLLDDAAVLDGVTDPLDLDEVEARCATFPAELAGWVGACREALGDGTLVLTTVPLGPLRRDRIIDYRNKARLDAAWHRMNAALLDLADRSTVVLPADGIAAHAGTVFAAHRMRHAAGHVYAPDYLRAYAQELTRVVRAQAGRAAKCLVLDLDNTLWGGVVGDDGVAGLKLGGGYPGSAHRELQALAKDLMRQGVMLTVCSKNDEAIAREAIATHPEMLLGPDSFVAVSASWDPKPQAVREQAQRLNIGADAMVFVDDNPVERGLMRELLPQVATVELPADPADYAARLAARGDFNLLRLTEEDRGRTALYRAQEQRADLERGAASLTDYLLGLGSRLTVEPLGPLNSARISQLFGKTNQFNLTGLRYPEPETARRGADGSGAFLGARLADRFGDNGLIAALALGRDPDGAWRIENMVLSCRVFSRSVEDAVVGLLLRAARAAGAPAVRGRFAPTARNGKFAGFYPALGFTELPGTGDDGTDHQHDLRELADLPRWISVTPQDEETLRAF</sequence>
<dbReference type="Proteomes" id="UP000317940">
    <property type="component" value="Unassembled WGS sequence"/>
</dbReference>
<comment type="caution">
    <text evidence="1">The sequence shown here is derived from an EMBL/GenBank/DDBJ whole genome shotgun (WGS) entry which is preliminary data.</text>
</comment>
<dbReference type="NCBIfam" id="TIGR01686">
    <property type="entry name" value="FkbH"/>
    <property type="match status" value="1"/>
</dbReference>
<dbReference type="InterPro" id="IPR023214">
    <property type="entry name" value="HAD_sf"/>
</dbReference>
<reference evidence="1 2" key="1">
    <citation type="submission" date="2019-06" db="EMBL/GenBank/DDBJ databases">
        <title>Sequencing the genomes of 1000 actinobacteria strains.</title>
        <authorList>
            <person name="Klenk H.-P."/>
        </authorList>
    </citation>
    <scope>NUCLEOTIDE SEQUENCE [LARGE SCALE GENOMIC DNA]</scope>
    <source>
        <strain evidence="1 2">DSM 44826</strain>
    </source>
</reference>
<protein>
    <submittedName>
        <fullName evidence="1">D-glyceryl-ACP synthase</fullName>
    </submittedName>
</protein>
<dbReference type="InterPro" id="IPR036514">
    <property type="entry name" value="SGNH_hydro_sf"/>
</dbReference>
<dbReference type="InterPro" id="IPR010037">
    <property type="entry name" value="FkbH_domain"/>
</dbReference>
<organism evidence="1 2">
    <name type="scientific">Kitasatospora viridis</name>
    <dbReference type="NCBI Taxonomy" id="281105"/>
    <lineage>
        <taxon>Bacteria</taxon>
        <taxon>Bacillati</taxon>
        <taxon>Actinomycetota</taxon>
        <taxon>Actinomycetes</taxon>
        <taxon>Kitasatosporales</taxon>
        <taxon>Streptomycetaceae</taxon>
        <taxon>Kitasatospora</taxon>
    </lineage>
</organism>
<gene>
    <name evidence="1" type="ORF">FHX73_113486</name>
</gene>
<name>A0A561UJV0_9ACTN</name>
<keyword evidence="2" id="KW-1185">Reference proteome</keyword>
<evidence type="ECO:0000313" key="2">
    <source>
        <dbReference type="Proteomes" id="UP000317940"/>
    </source>
</evidence>